<dbReference type="AlphaFoldDB" id="A0A1W1CU10"/>
<reference evidence="1" key="1">
    <citation type="submission" date="2016-10" db="EMBL/GenBank/DDBJ databases">
        <authorList>
            <person name="de Groot N.N."/>
        </authorList>
    </citation>
    <scope>NUCLEOTIDE SEQUENCE</scope>
</reference>
<organism evidence="1">
    <name type="scientific">hydrothermal vent metagenome</name>
    <dbReference type="NCBI Taxonomy" id="652676"/>
    <lineage>
        <taxon>unclassified sequences</taxon>
        <taxon>metagenomes</taxon>
        <taxon>ecological metagenomes</taxon>
    </lineage>
</organism>
<evidence type="ECO:0000313" key="1">
    <source>
        <dbReference type="EMBL" id="SFV69350.1"/>
    </source>
</evidence>
<gene>
    <name evidence="1" type="ORF">MNB_SM-6-1358</name>
</gene>
<proteinExistence type="predicted"/>
<protein>
    <submittedName>
        <fullName evidence="1">Uncharacterized protein</fullName>
    </submittedName>
</protein>
<accession>A0A1W1CU10</accession>
<sequence>MSYIPNEAEKIVVDGATVDFYKLAKDGQSTYYFDTSKEGPPHPMVNAMSGLKVIKGTNDTLVMINHKAPGGLFAKLEDDVHYNVEDLPDGLVKVVFSYNPDAASESDLAQTSCEG</sequence>
<dbReference type="EMBL" id="FPHK01000133">
    <property type="protein sequence ID" value="SFV69350.1"/>
    <property type="molecule type" value="Genomic_DNA"/>
</dbReference>
<name>A0A1W1CU10_9ZZZZ</name>